<accession>A0AA36E3H1</accession>
<gene>
    <name evidence="3" type="ORF">LSALG_LOCUS21729</name>
</gene>
<organism evidence="3 4">
    <name type="scientific">Lactuca saligna</name>
    <name type="common">Willowleaf lettuce</name>
    <dbReference type="NCBI Taxonomy" id="75948"/>
    <lineage>
        <taxon>Eukaryota</taxon>
        <taxon>Viridiplantae</taxon>
        <taxon>Streptophyta</taxon>
        <taxon>Embryophyta</taxon>
        <taxon>Tracheophyta</taxon>
        <taxon>Spermatophyta</taxon>
        <taxon>Magnoliopsida</taxon>
        <taxon>eudicotyledons</taxon>
        <taxon>Gunneridae</taxon>
        <taxon>Pentapetalae</taxon>
        <taxon>asterids</taxon>
        <taxon>campanulids</taxon>
        <taxon>Asterales</taxon>
        <taxon>Asteraceae</taxon>
        <taxon>Cichorioideae</taxon>
        <taxon>Cichorieae</taxon>
        <taxon>Lactucinae</taxon>
        <taxon>Lactuca</taxon>
    </lineage>
</organism>
<evidence type="ECO:0000256" key="2">
    <source>
        <dbReference type="SAM" id="MobiDB-lite"/>
    </source>
</evidence>
<feature type="coiled-coil region" evidence="1">
    <location>
        <begin position="52"/>
        <end position="100"/>
    </location>
</feature>
<evidence type="ECO:0000313" key="3">
    <source>
        <dbReference type="EMBL" id="CAI9282069.1"/>
    </source>
</evidence>
<feature type="region of interest" description="Disordered" evidence="2">
    <location>
        <begin position="110"/>
        <end position="147"/>
    </location>
</feature>
<proteinExistence type="predicted"/>
<dbReference type="EMBL" id="OX465080">
    <property type="protein sequence ID" value="CAI9282069.1"/>
    <property type="molecule type" value="Genomic_DNA"/>
</dbReference>
<evidence type="ECO:0000313" key="4">
    <source>
        <dbReference type="Proteomes" id="UP001177003"/>
    </source>
</evidence>
<sequence length="274" mass="31305">MEKALLGLEREGNLISNPSKVYIAKAYIGMKIPFEVNNDKVLKRHKHSDIRHIGMEAIMKQIQQQLKQKQEQKASLMKQLEVVNRELEVVNREEEQLKHTLQILSAYSAPKEEAASNSTTKQPNEEIREISSDDSPPHTIPKIENNLSHPIQRKAAYNEAYKAAIRDNVECSKTVLLAPQKPISISTTQKPVSIPKYLNQLHARSALEAIPSTKEKEAMKKPTTQKFAKLWDSLVSYTEVHYLMGFYPVARRPGPKAVFLADLFDPMTLWDYFI</sequence>
<name>A0AA36E3H1_LACSI</name>
<evidence type="ECO:0000256" key="1">
    <source>
        <dbReference type="SAM" id="Coils"/>
    </source>
</evidence>
<keyword evidence="1" id="KW-0175">Coiled coil</keyword>
<keyword evidence="4" id="KW-1185">Reference proteome</keyword>
<dbReference type="AlphaFoldDB" id="A0AA36E3H1"/>
<protein>
    <submittedName>
        <fullName evidence="3">Uncharacterized protein</fullName>
    </submittedName>
</protein>
<reference evidence="3" key="1">
    <citation type="submission" date="2023-04" db="EMBL/GenBank/DDBJ databases">
        <authorList>
            <person name="Vijverberg K."/>
            <person name="Xiong W."/>
            <person name="Schranz E."/>
        </authorList>
    </citation>
    <scope>NUCLEOTIDE SEQUENCE</scope>
</reference>
<dbReference type="Proteomes" id="UP001177003">
    <property type="component" value="Chromosome 4"/>
</dbReference>